<evidence type="ECO:0000256" key="2">
    <source>
        <dbReference type="ARBA" id="ARBA00023239"/>
    </source>
</evidence>
<evidence type="ECO:0000313" key="4">
    <source>
        <dbReference type="EMBL" id="KAF2493397.1"/>
    </source>
</evidence>
<keyword evidence="1" id="KW-0479">Metal-binding</keyword>
<gene>
    <name evidence="4" type="ORF">BU16DRAFT_513268</name>
</gene>
<dbReference type="GO" id="GO:0016832">
    <property type="term" value="F:aldehyde-lyase activity"/>
    <property type="evidence" value="ECO:0007669"/>
    <property type="project" value="TreeGrafter"/>
</dbReference>
<dbReference type="InterPro" id="IPR036409">
    <property type="entry name" value="Aldolase_II/adducin_N_sf"/>
</dbReference>
<reference evidence="4" key="1">
    <citation type="journal article" date="2020" name="Stud. Mycol.">
        <title>101 Dothideomycetes genomes: a test case for predicting lifestyles and emergence of pathogens.</title>
        <authorList>
            <person name="Haridas S."/>
            <person name="Albert R."/>
            <person name="Binder M."/>
            <person name="Bloem J."/>
            <person name="Labutti K."/>
            <person name="Salamov A."/>
            <person name="Andreopoulos B."/>
            <person name="Baker S."/>
            <person name="Barry K."/>
            <person name="Bills G."/>
            <person name="Bluhm B."/>
            <person name="Cannon C."/>
            <person name="Castanera R."/>
            <person name="Culley D."/>
            <person name="Daum C."/>
            <person name="Ezra D."/>
            <person name="Gonzalez J."/>
            <person name="Henrissat B."/>
            <person name="Kuo A."/>
            <person name="Liang C."/>
            <person name="Lipzen A."/>
            <person name="Lutzoni F."/>
            <person name="Magnuson J."/>
            <person name="Mondo S."/>
            <person name="Nolan M."/>
            <person name="Ohm R."/>
            <person name="Pangilinan J."/>
            <person name="Park H.-J."/>
            <person name="Ramirez L."/>
            <person name="Alfaro M."/>
            <person name="Sun H."/>
            <person name="Tritt A."/>
            <person name="Yoshinaga Y."/>
            <person name="Zwiers L.-H."/>
            <person name="Turgeon B."/>
            <person name="Goodwin S."/>
            <person name="Spatafora J."/>
            <person name="Crous P."/>
            <person name="Grigoriev I."/>
        </authorList>
    </citation>
    <scope>NUCLEOTIDE SEQUENCE</scope>
    <source>
        <strain evidence="4">CBS 269.34</strain>
    </source>
</reference>
<dbReference type="GO" id="GO:0046872">
    <property type="term" value="F:metal ion binding"/>
    <property type="evidence" value="ECO:0007669"/>
    <property type="project" value="UniProtKB-KW"/>
</dbReference>
<dbReference type="InterPro" id="IPR001303">
    <property type="entry name" value="Aldolase_II/adducin_N"/>
</dbReference>
<dbReference type="EMBL" id="MU004192">
    <property type="protein sequence ID" value="KAF2493397.1"/>
    <property type="molecule type" value="Genomic_DNA"/>
</dbReference>
<organism evidence="4 5">
    <name type="scientific">Lophium mytilinum</name>
    <dbReference type="NCBI Taxonomy" id="390894"/>
    <lineage>
        <taxon>Eukaryota</taxon>
        <taxon>Fungi</taxon>
        <taxon>Dikarya</taxon>
        <taxon>Ascomycota</taxon>
        <taxon>Pezizomycotina</taxon>
        <taxon>Dothideomycetes</taxon>
        <taxon>Pleosporomycetidae</taxon>
        <taxon>Mytilinidiales</taxon>
        <taxon>Mytilinidiaceae</taxon>
        <taxon>Lophium</taxon>
    </lineage>
</organism>
<dbReference type="OrthoDB" id="2932980at2759"/>
<dbReference type="PANTHER" id="PTHR22789">
    <property type="entry name" value="FUCULOSE PHOSPHATE ALDOLASE"/>
    <property type="match status" value="1"/>
</dbReference>
<dbReference type="InterPro" id="IPR050197">
    <property type="entry name" value="Aldolase_class_II_sugar_metab"/>
</dbReference>
<sequence length="275" mass="29734">MAPSSPLPSLLRDLITANHILHHASIVDGYGHISIRHPDQPSVYIMAGYLAPAVVSTPEDLIEYHIADGAPVDPNAKKGYSERFIHGEVFKRFPGVNCVIHSHSEAVIPFMVAGVPLKPAFHMAGFLGSSVPTFDITPLYTSTSQRDMLVNSVPLGAALASHFASPTSPADSALPDNLVVLMRHHGFTTCGQSIQDAVFRAIYAHKNAAILSNAATLRAAHGLGSGGLDFLDEEGMKGCRKMNEATADKAWRGWVEEVRAVSLYRNVMLEEEEKQ</sequence>
<accession>A0A6A6QRB8</accession>
<dbReference type="AlphaFoldDB" id="A0A6A6QRB8"/>
<keyword evidence="5" id="KW-1185">Reference proteome</keyword>
<dbReference type="Pfam" id="PF00596">
    <property type="entry name" value="Aldolase_II"/>
    <property type="match status" value="1"/>
</dbReference>
<keyword evidence="2" id="KW-0456">Lyase</keyword>
<proteinExistence type="predicted"/>
<dbReference type="SUPFAM" id="SSF53639">
    <property type="entry name" value="AraD/HMP-PK domain-like"/>
    <property type="match status" value="1"/>
</dbReference>
<dbReference type="Proteomes" id="UP000799750">
    <property type="component" value="Unassembled WGS sequence"/>
</dbReference>
<evidence type="ECO:0000256" key="1">
    <source>
        <dbReference type="ARBA" id="ARBA00022723"/>
    </source>
</evidence>
<dbReference type="GO" id="GO:0019323">
    <property type="term" value="P:pentose catabolic process"/>
    <property type="evidence" value="ECO:0007669"/>
    <property type="project" value="TreeGrafter"/>
</dbReference>
<name>A0A6A6QRB8_9PEZI</name>
<evidence type="ECO:0000259" key="3">
    <source>
        <dbReference type="SMART" id="SM01007"/>
    </source>
</evidence>
<evidence type="ECO:0000313" key="5">
    <source>
        <dbReference type="Proteomes" id="UP000799750"/>
    </source>
</evidence>
<dbReference type="PANTHER" id="PTHR22789:SF0">
    <property type="entry name" value="3-OXO-TETRONATE 4-PHOSPHATE DECARBOXYLASE-RELATED"/>
    <property type="match status" value="1"/>
</dbReference>
<dbReference type="GO" id="GO:0005829">
    <property type="term" value="C:cytosol"/>
    <property type="evidence" value="ECO:0007669"/>
    <property type="project" value="TreeGrafter"/>
</dbReference>
<feature type="domain" description="Class II aldolase/adducin N-terminal" evidence="3">
    <location>
        <begin position="12"/>
        <end position="212"/>
    </location>
</feature>
<dbReference type="SMART" id="SM01007">
    <property type="entry name" value="Aldolase_II"/>
    <property type="match status" value="1"/>
</dbReference>
<protein>
    <submittedName>
        <fullName evidence="4">Arad-like aldolase/epimerase</fullName>
    </submittedName>
</protein>
<dbReference type="Gene3D" id="3.40.225.10">
    <property type="entry name" value="Class II aldolase/adducin N-terminal domain"/>
    <property type="match status" value="1"/>
</dbReference>